<sequence length="219" mass="24101">MPKTPYIEDARLKHLLKVSAISGESRERNVALLMVIYGTGMMLTEVARLPVSAYLKGDGSLLEKSRIAAEIAYNGKERPLWWSNAKVVDAIDKYLAYRIESGHGVTTRKAAYRGLDPESPLFLTGDGNPYRLMTRKTSTGAASYSCDSLSQLFRKLHSQAGIEGASAMSGRRTFAVRLHRLGFDLRHINELLGHETLTATKRLIDADPIRLGAIVAGVI</sequence>
<dbReference type="PROSITE" id="PS51898">
    <property type="entry name" value="TYR_RECOMBINASE"/>
    <property type="match status" value="1"/>
</dbReference>
<dbReference type="Proteomes" id="UP000238206">
    <property type="component" value="Unassembled WGS sequence"/>
</dbReference>
<dbReference type="SUPFAM" id="SSF56349">
    <property type="entry name" value="DNA breaking-rejoining enzymes"/>
    <property type="match status" value="1"/>
</dbReference>
<keyword evidence="1" id="KW-0233">DNA recombination</keyword>
<dbReference type="Gene3D" id="1.10.443.10">
    <property type="entry name" value="Intergrase catalytic core"/>
    <property type="match status" value="1"/>
</dbReference>
<dbReference type="RefSeq" id="WP_059459137.1">
    <property type="nucleotide sequence ID" value="NZ_PUIQ01000048.1"/>
</dbReference>
<evidence type="ECO:0000256" key="1">
    <source>
        <dbReference type="ARBA" id="ARBA00023172"/>
    </source>
</evidence>
<dbReference type="EMBL" id="PUIQ01000048">
    <property type="protein sequence ID" value="PQP13107.1"/>
    <property type="molecule type" value="Genomic_DNA"/>
</dbReference>
<dbReference type="Pfam" id="PF00589">
    <property type="entry name" value="Phage_integrase"/>
    <property type="match status" value="1"/>
</dbReference>
<dbReference type="GO" id="GO:0006310">
    <property type="term" value="P:DNA recombination"/>
    <property type="evidence" value="ECO:0007669"/>
    <property type="project" value="UniProtKB-KW"/>
</dbReference>
<accession>A0A2S8IE96</accession>
<dbReference type="InterPro" id="IPR002104">
    <property type="entry name" value="Integrase_catalytic"/>
</dbReference>
<dbReference type="AlphaFoldDB" id="A0A2S8IE96"/>
<evidence type="ECO:0000313" key="3">
    <source>
        <dbReference type="EMBL" id="PQP13107.1"/>
    </source>
</evidence>
<evidence type="ECO:0000259" key="2">
    <source>
        <dbReference type="PROSITE" id="PS51898"/>
    </source>
</evidence>
<gene>
    <name evidence="3" type="ORF">C5615_29795</name>
</gene>
<name>A0A2S8IE96_BURCE</name>
<organism evidence="3 4">
    <name type="scientific">Burkholderia cepacia</name>
    <name type="common">Pseudomonas cepacia</name>
    <dbReference type="NCBI Taxonomy" id="292"/>
    <lineage>
        <taxon>Bacteria</taxon>
        <taxon>Pseudomonadati</taxon>
        <taxon>Pseudomonadota</taxon>
        <taxon>Betaproteobacteria</taxon>
        <taxon>Burkholderiales</taxon>
        <taxon>Burkholderiaceae</taxon>
        <taxon>Burkholderia</taxon>
        <taxon>Burkholderia cepacia complex</taxon>
    </lineage>
</organism>
<dbReference type="InterPro" id="IPR011010">
    <property type="entry name" value="DNA_brk_join_enz"/>
</dbReference>
<dbReference type="InterPro" id="IPR013762">
    <property type="entry name" value="Integrase-like_cat_sf"/>
</dbReference>
<comment type="caution">
    <text evidence="3">The sequence shown here is derived from an EMBL/GenBank/DDBJ whole genome shotgun (WGS) entry which is preliminary data.</text>
</comment>
<dbReference type="GO" id="GO:0003677">
    <property type="term" value="F:DNA binding"/>
    <property type="evidence" value="ECO:0007669"/>
    <property type="project" value="InterPro"/>
</dbReference>
<dbReference type="GO" id="GO:0015074">
    <property type="term" value="P:DNA integration"/>
    <property type="evidence" value="ECO:0007669"/>
    <property type="project" value="InterPro"/>
</dbReference>
<proteinExistence type="predicted"/>
<feature type="domain" description="Tyr recombinase" evidence="2">
    <location>
        <begin position="2"/>
        <end position="216"/>
    </location>
</feature>
<reference evidence="3 4" key="1">
    <citation type="submission" date="2018-02" db="EMBL/GenBank/DDBJ databases">
        <title>Draft genome sequencing of Burkholderia cepacia Y14-15.</title>
        <authorList>
            <person name="Zheng B.-X."/>
        </authorList>
    </citation>
    <scope>NUCLEOTIDE SEQUENCE [LARGE SCALE GENOMIC DNA]</scope>
    <source>
        <strain evidence="3 4">Y14-15</strain>
    </source>
</reference>
<evidence type="ECO:0000313" key="4">
    <source>
        <dbReference type="Proteomes" id="UP000238206"/>
    </source>
</evidence>
<protein>
    <submittedName>
        <fullName evidence="3">Integrase</fullName>
    </submittedName>
</protein>